<dbReference type="Proteomes" id="UP000037326">
    <property type="component" value="Unassembled WGS sequence"/>
</dbReference>
<protein>
    <recommendedName>
        <fullName evidence="3">Filamentous hemagglutinin</fullName>
    </recommendedName>
</protein>
<accession>A0A0K9FGC8</accession>
<comment type="caution">
    <text evidence="1">The sequence shown here is derived from an EMBL/GenBank/DDBJ whole genome shotgun (WGS) entry which is preliminary data.</text>
</comment>
<dbReference type="PATRIC" id="fig|582475.4.peg.245"/>
<proteinExistence type="predicted"/>
<sequence length="115" mass="12293">MDELANSGVKYNPNDVVAVTKNADGKIVWLENGNSQAGFNHILNHADEFATKGINQSQLPEFITKAVSEGKIVGYQGKGTGRPIYEINFNGQTQRVAITTGSNGFIVGANPVSIK</sequence>
<evidence type="ECO:0000313" key="2">
    <source>
        <dbReference type="Proteomes" id="UP000037326"/>
    </source>
</evidence>
<evidence type="ECO:0000313" key="1">
    <source>
        <dbReference type="EMBL" id="KMY33186.1"/>
    </source>
</evidence>
<organism evidence="1 2">
    <name type="scientific">Lysinibacillus xylanilyticus</name>
    <dbReference type="NCBI Taxonomy" id="582475"/>
    <lineage>
        <taxon>Bacteria</taxon>
        <taxon>Bacillati</taxon>
        <taxon>Bacillota</taxon>
        <taxon>Bacilli</taxon>
        <taxon>Bacillales</taxon>
        <taxon>Bacillaceae</taxon>
        <taxon>Lysinibacillus</taxon>
    </lineage>
</organism>
<evidence type="ECO:0008006" key="3">
    <source>
        <dbReference type="Google" id="ProtNLM"/>
    </source>
</evidence>
<gene>
    <name evidence="1" type="ORF">ACZ11_04180</name>
</gene>
<dbReference type="AlphaFoldDB" id="A0A0K9FGC8"/>
<reference evidence="2" key="1">
    <citation type="submission" date="2015-07" db="EMBL/GenBank/DDBJ databases">
        <authorList>
            <consortium name="Consortium for Microbial Forensics and Genomics (microFORGE)"/>
            <person name="Knight B.M."/>
            <person name="Roberts D.P."/>
            <person name="Lin D."/>
            <person name="Hari K."/>
            <person name="Fletcher J."/>
            <person name="Melcher U."/>
            <person name="Blagden T."/>
            <person name="Winegar R.A."/>
        </authorList>
    </citation>
    <scope>NUCLEOTIDE SEQUENCE [LARGE SCALE GENOMIC DNA]</scope>
    <source>
        <strain evidence="2">DSM 23493</strain>
    </source>
</reference>
<name>A0A0K9FGC8_9BACI</name>
<dbReference type="EMBL" id="LFXJ01000005">
    <property type="protein sequence ID" value="KMY33186.1"/>
    <property type="molecule type" value="Genomic_DNA"/>
</dbReference>